<gene>
    <name evidence="1" type="ORF">CTRU02_208495</name>
</gene>
<organism evidence="1 2">
    <name type="scientific">Colletotrichum truncatum</name>
    <name type="common">Anthracnose fungus</name>
    <name type="synonym">Colletotrichum capsici</name>
    <dbReference type="NCBI Taxonomy" id="5467"/>
    <lineage>
        <taxon>Eukaryota</taxon>
        <taxon>Fungi</taxon>
        <taxon>Dikarya</taxon>
        <taxon>Ascomycota</taxon>
        <taxon>Pezizomycotina</taxon>
        <taxon>Sordariomycetes</taxon>
        <taxon>Hypocreomycetidae</taxon>
        <taxon>Glomerellales</taxon>
        <taxon>Glomerellaceae</taxon>
        <taxon>Colletotrichum</taxon>
        <taxon>Colletotrichum truncatum species complex</taxon>
    </lineage>
</organism>
<evidence type="ECO:0000313" key="2">
    <source>
        <dbReference type="Proteomes" id="UP000805649"/>
    </source>
</evidence>
<dbReference type="EMBL" id="VUJX02000005">
    <property type="protein sequence ID" value="KAL0936280.1"/>
    <property type="molecule type" value="Genomic_DNA"/>
</dbReference>
<comment type="caution">
    <text evidence="1">The sequence shown here is derived from an EMBL/GenBank/DDBJ whole genome shotgun (WGS) entry which is preliminary data.</text>
</comment>
<name>A0ACC3YWE9_COLTU</name>
<proteinExistence type="predicted"/>
<evidence type="ECO:0000313" key="1">
    <source>
        <dbReference type="EMBL" id="KAL0936280.1"/>
    </source>
</evidence>
<sequence length="704" mass="79038">MIGVDITDLKRKHESREEFLPRDIDFSNDNSDFFPPTKRHNKAKWWDKGYILQDLWGSSWNMYLFLVIGIGFAIAHHAFYQSLEGSLVNDDEQLTTLRYGTALAFAAKSSLVAAVLMAFREQIWSTFSSKFLRVTTLNDMFAAPETPLSLLNLEFIWKAKVAAGLAFYCWISPLSVILTTSTLIATPGSEVQQTTCPGVRTLNFRFEDNTNWRNGGKIADLDQQSLTWWNNTSSNSSDPYFFDYYTAPSDNAKEFMQASTYLERPIIDQENTFEVCERGWNCTVEIKFVGPTYNCSEISRGLGEERGPGFLQQSTGRSEPPFSMDLLAPSGNYTYIAQTLHGEYGYPQMAKMKSGGIPLTEPPYPKHLGAFRTEPIIWIGYSELNESYASLFFNRTADVRNDKAFTPVLIACEHYEAEYTAEIIYRDGMQIPTIKDRKLIAPIINTTFIPNVDANDGTMDKTVAVPEENYILPKDLKTYRRTAGYHSMGLFLRSRINGTIQGAGRVEASRVLYTSLIDHRFHFVRPNVIKLIEAWYGNLLMSMFARPRFQAVVWAAKTDEQTGIRRTGTGPKDDYLYKCTRSRPAVRYHYRTRILVSVYGILVFFGLLGIAAGTLAIRRNGGVSRGTGFSSIVEATRGPALDGVDWGSGKDYGPVKVGYGLLATEGSNVYKSAILAHDHKLGVLGSRSGFGFEGEVTLSKDLRS</sequence>
<reference evidence="1 2" key="1">
    <citation type="journal article" date="2020" name="Phytopathology">
        <title>Genome Sequence Resources of Colletotrichum truncatum, C. plurivorum, C. musicola, and C. sojae: Four Species Pathogenic to Soybean (Glycine max).</title>
        <authorList>
            <person name="Rogerio F."/>
            <person name="Boufleur T.R."/>
            <person name="Ciampi-Guillardi M."/>
            <person name="Sukno S.A."/>
            <person name="Thon M.R."/>
            <person name="Massola Junior N.S."/>
            <person name="Baroncelli R."/>
        </authorList>
    </citation>
    <scope>NUCLEOTIDE SEQUENCE [LARGE SCALE GENOMIC DNA]</scope>
    <source>
        <strain evidence="1 2">CMES1059</strain>
    </source>
</reference>
<dbReference type="Proteomes" id="UP000805649">
    <property type="component" value="Unassembled WGS sequence"/>
</dbReference>
<accession>A0ACC3YWE9</accession>
<keyword evidence="2" id="KW-1185">Reference proteome</keyword>
<protein>
    <submittedName>
        <fullName evidence="1">Uncharacterized protein</fullName>
    </submittedName>
</protein>